<dbReference type="Gene3D" id="3.20.20.190">
    <property type="entry name" value="Phosphatidylinositol (PI) phosphodiesterase"/>
    <property type="match status" value="1"/>
</dbReference>
<protein>
    <submittedName>
        <fullName evidence="2">Glycerophosphodiester phosphodiesterase</fullName>
    </submittedName>
</protein>
<name>A0A935ILB1_9MICO</name>
<dbReference type="AlphaFoldDB" id="A0A935ILB1"/>
<proteinExistence type="predicted"/>
<feature type="domain" description="GP-PDE" evidence="1">
    <location>
        <begin position="12"/>
        <end position="264"/>
    </location>
</feature>
<dbReference type="Proteomes" id="UP000726105">
    <property type="component" value="Unassembled WGS sequence"/>
</dbReference>
<evidence type="ECO:0000313" key="2">
    <source>
        <dbReference type="EMBL" id="MBK7274214.1"/>
    </source>
</evidence>
<gene>
    <name evidence="2" type="ORF">IPI13_13965</name>
</gene>
<dbReference type="InterPro" id="IPR017946">
    <property type="entry name" value="PLC-like_Pdiesterase_TIM-brl"/>
</dbReference>
<dbReference type="GO" id="GO:0006629">
    <property type="term" value="P:lipid metabolic process"/>
    <property type="evidence" value="ECO:0007669"/>
    <property type="project" value="InterPro"/>
</dbReference>
<dbReference type="PANTHER" id="PTHR46211">
    <property type="entry name" value="GLYCEROPHOSPHORYL DIESTER PHOSPHODIESTERASE"/>
    <property type="match status" value="1"/>
</dbReference>
<evidence type="ECO:0000313" key="3">
    <source>
        <dbReference type="Proteomes" id="UP000726105"/>
    </source>
</evidence>
<reference evidence="2 3" key="1">
    <citation type="submission" date="2020-10" db="EMBL/GenBank/DDBJ databases">
        <title>Connecting structure to function with the recovery of over 1000 high-quality activated sludge metagenome-assembled genomes encoding full-length rRNA genes using long-read sequencing.</title>
        <authorList>
            <person name="Singleton C.M."/>
            <person name="Petriglieri F."/>
            <person name="Kristensen J.M."/>
            <person name="Kirkegaard R.H."/>
            <person name="Michaelsen T.Y."/>
            <person name="Andersen M.H."/>
            <person name="Karst S.M."/>
            <person name="Dueholm M.S."/>
            <person name="Nielsen P.H."/>
            <person name="Albertsen M."/>
        </authorList>
    </citation>
    <scope>NUCLEOTIDE SEQUENCE [LARGE SCALE GENOMIC DNA]</scope>
    <source>
        <strain evidence="2">Ega_18-Q3-R5-49_MAXAC.001</strain>
    </source>
</reference>
<dbReference type="SUPFAM" id="SSF51695">
    <property type="entry name" value="PLC-like phosphodiesterases"/>
    <property type="match status" value="1"/>
</dbReference>
<dbReference type="PROSITE" id="PS51704">
    <property type="entry name" value="GP_PDE"/>
    <property type="match status" value="1"/>
</dbReference>
<evidence type="ECO:0000259" key="1">
    <source>
        <dbReference type="PROSITE" id="PS51704"/>
    </source>
</evidence>
<dbReference type="EMBL" id="JADJIB010000005">
    <property type="protein sequence ID" value="MBK7274214.1"/>
    <property type="molecule type" value="Genomic_DNA"/>
</dbReference>
<sequence length="268" mass="28935">MPQGRDVKERRPAVIAHRGASAIRPEHTLGAFRQAIRDGADAIECDVRMTLDGHLVCLHDRSVDRTSDGHGLVSRHTLRQLQALDWSGPRGESRHTATADDRRVVTLAELAELVRTAGRPLGLVVETKHPSRWGPHVDAEVVRVLGEAGLGGPSEGRVPSAVVLSFWPVSLRRIGLHQPQLARGQLFAAAAPGTARGSLAPGVSIAALDIALVRRRPHLVARHQTRGHRVYAWTVNDPADLRHCQDLGVDAVIVDDPGAALAVLDGRR</sequence>
<dbReference type="GO" id="GO:0008081">
    <property type="term" value="F:phosphoric diester hydrolase activity"/>
    <property type="evidence" value="ECO:0007669"/>
    <property type="project" value="InterPro"/>
</dbReference>
<organism evidence="2 3">
    <name type="scientific">Candidatus Phosphoribacter hodrii</name>
    <dbReference type="NCBI Taxonomy" id="2953743"/>
    <lineage>
        <taxon>Bacteria</taxon>
        <taxon>Bacillati</taxon>
        <taxon>Actinomycetota</taxon>
        <taxon>Actinomycetes</taxon>
        <taxon>Micrococcales</taxon>
        <taxon>Dermatophilaceae</taxon>
        <taxon>Candidatus Phosphoribacter</taxon>
    </lineage>
</organism>
<dbReference type="PANTHER" id="PTHR46211:SF13">
    <property type="entry name" value="GLYCEROPHOSPHODIESTER PHOSPHODIESTERASE 1-RELATED"/>
    <property type="match status" value="1"/>
</dbReference>
<dbReference type="Pfam" id="PF03009">
    <property type="entry name" value="GDPD"/>
    <property type="match status" value="1"/>
</dbReference>
<accession>A0A935ILB1</accession>
<comment type="caution">
    <text evidence="2">The sequence shown here is derived from an EMBL/GenBank/DDBJ whole genome shotgun (WGS) entry which is preliminary data.</text>
</comment>
<dbReference type="InterPro" id="IPR030395">
    <property type="entry name" value="GP_PDE_dom"/>
</dbReference>